<keyword evidence="4" id="KW-1185">Reference proteome</keyword>
<name>A0A1M6JB10_9BACE</name>
<gene>
    <name evidence="2" type="ORF">DXA68_15245</name>
    <name evidence="3" type="ORF">SAMN05444350_12818</name>
</gene>
<evidence type="ECO:0000313" key="3">
    <source>
        <dbReference type="EMBL" id="SHJ43860.1"/>
    </source>
</evidence>
<evidence type="ECO:0000313" key="2">
    <source>
        <dbReference type="EMBL" id="RGX77507.1"/>
    </source>
</evidence>
<reference evidence="2 5" key="3">
    <citation type="submission" date="2018-08" db="EMBL/GenBank/DDBJ databases">
        <title>A genome reference for cultivated species of the human gut microbiota.</title>
        <authorList>
            <person name="Zou Y."/>
            <person name="Xue W."/>
            <person name="Luo G."/>
        </authorList>
    </citation>
    <scope>NUCLEOTIDE SEQUENCE [LARGE SCALE GENOMIC DNA]</scope>
    <source>
        <strain evidence="2 5">OF03-9BH</strain>
    </source>
</reference>
<dbReference type="EMBL" id="QSCF01000026">
    <property type="protein sequence ID" value="RGX77507.1"/>
    <property type="molecule type" value="Genomic_DNA"/>
</dbReference>
<dbReference type="Proteomes" id="UP000184192">
    <property type="component" value="Unassembled WGS sequence"/>
</dbReference>
<dbReference type="eggNOG" id="ENOG5030Z23">
    <property type="taxonomic scope" value="Bacteria"/>
</dbReference>
<dbReference type="Proteomes" id="UP000286075">
    <property type="component" value="Unassembled WGS sequence"/>
</dbReference>
<dbReference type="EMBL" id="FQZN01000028">
    <property type="protein sequence ID" value="SHJ43860.1"/>
    <property type="molecule type" value="Genomic_DNA"/>
</dbReference>
<keyword evidence="1" id="KW-0472">Membrane</keyword>
<proteinExistence type="predicted"/>
<feature type="transmembrane region" description="Helical" evidence="1">
    <location>
        <begin position="36"/>
        <end position="55"/>
    </location>
</feature>
<accession>A0A1M6JB10</accession>
<evidence type="ECO:0000313" key="5">
    <source>
        <dbReference type="Proteomes" id="UP000286075"/>
    </source>
</evidence>
<sequence>MAVKDSKKTARRMMVVAVVIGLAALALDIVAITMQQWIIAIGMTFVIALQTINFLQWKKRLK</sequence>
<evidence type="ECO:0000256" key="1">
    <source>
        <dbReference type="SAM" id="Phobius"/>
    </source>
</evidence>
<keyword evidence="1" id="KW-0812">Transmembrane</keyword>
<keyword evidence="1" id="KW-1133">Transmembrane helix</keyword>
<protein>
    <submittedName>
        <fullName evidence="3">Uncharacterized protein</fullName>
    </submittedName>
</protein>
<reference evidence="4" key="1">
    <citation type="submission" date="2016-11" db="EMBL/GenBank/DDBJ databases">
        <authorList>
            <person name="Varghese N."/>
            <person name="Submissions S."/>
        </authorList>
    </citation>
    <scope>NUCLEOTIDE SEQUENCE [LARGE SCALE GENOMIC DNA]</scope>
    <source>
        <strain evidence="4">DSM 26884</strain>
    </source>
</reference>
<organism evidence="3 4">
    <name type="scientific">Bacteroides stercorirosoris</name>
    <dbReference type="NCBI Taxonomy" id="871324"/>
    <lineage>
        <taxon>Bacteria</taxon>
        <taxon>Pseudomonadati</taxon>
        <taxon>Bacteroidota</taxon>
        <taxon>Bacteroidia</taxon>
        <taxon>Bacteroidales</taxon>
        <taxon>Bacteroidaceae</taxon>
        <taxon>Bacteroides</taxon>
    </lineage>
</organism>
<evidence type="ECO:0000313" key="4">
    <source>
        <dbReference type="Proteomes" id="UP000184192"/>
    </source>
</evidence>
<reference evidence="3" key="2">
    <citation type="submission" date="2016-11" db="EMBL/GenBank/DDBJ databases">
        <authorList>
            <person name="Jaros S."/>
            <person name="Januszkiewicz K."/>
            <person name="Wedrychowicz H."/>
        </authorList>
    </citation>
    <scope>NUCLEOTIDE SEQUENCE [LARGE SCALE GENOMIC DNA]</scope>
    <source>
        <strain evidence="3">DSM 26884</strain>
    </source>
</reference>
<dbReference type="AlphaFoldDB" id="A0A1M6JB10"/>